<organism evidence="1 2">
    <name type="scientific">Streptomyces hygroscopicus</name>
    <dbReference type="NCBI Taxonomy" id="1912"/>
    <lineage>
        <taxon>Bacteria</taxon>
        <taxon>Bacillati</taxon>
        <taxon>Actinomycetota</taxon>
        <taxon>Actinomycetes</taxon>
        <taxon>Kitasatosporales</taxon>
        <taxon>Streptomycetaceae</taxon>
        <taxon>Streptomyces</taxon>
        <taxon>Streptomyces violaceusniger group</taxon>
    </lineage>
</organism>
<gene>
    <name evidence="1" type="ORF">TPA0910_14640</name>
</gene>
<keyword evidence="2" id="KW-1185">Reference proteome</keyword>
<comment type="caution">
    <text evidence="1">The sequence shown here is derived from an EMBL/GenBank/DDBJ whole genome shotgun (WGS) entry which is preliminary data.</text>
</comment>
<evidence type="ECO:0000313" key="2">
    <source>
        <dbReference type="Proteomes" id="UP001054854"/>
    </source>
</evidence>
<sequence length="118" mass="13051">MTNAQTTAPAPSPTEVEKRRIRTAVIARQLDQIAPGTARVRTVPVSTDRDGEQRLATWVALDDALGGPVKADRDAHRAARGLLRRMFPAADWTRPQTYDAITGRLALDEPTMPEELHR</sequence>
<protein>
    <submittedName>
        <fullName evidence="1">Uncharacterized protein</fullName>
    </submittedName>
</protein>
<reference evidence="1" key="1">
    <citation type="submission" date="2024-05" db="EMBL/GenBank/DDBJ databases">
        <title>Whole genome shotgun sequence of Streptomyces hygroscopicus NBRC 113678.</title>
        <authorList>
            <person name="Komaki H."/>
            <person name="Tamura T."/>
        </authorList>
    </citation>
    <scope>NUCLEOTIDE SEQUENCE</scope>
    <source>
        <strain evidence="1">N11-34</strain>
    </source>
</reference>
<name>A0ABQ3TUM6_STRHY</name>
<dbReference type="RefSeq" id="WP_236256376.1">
    <property type="nucleotide sequence ID" value="NZ_BNEK01000003.1"/>
</dbReference>
<evidence type="ECO:0000313" key="1">
    <source>
        <dbReference type="EMBL" id="GHJ27031.1"/>
    </source>
</evidence>
<dbReference type="EMBL" id="BNEK01000003">
    <property type="protein sequence ID" value="GHJ27031.1"/>
    <property type="molecule type" value="Genomic_DNA"/>
</dbReference>
<dbReference type="Proteomes" id="UP001054854">
    <property type="component" value="Unassembled WGS sequence"/>
</dbReference>
<accession>A0ABQ3TUM6</accession>
<proteinExistence type="predicted"/>